<dbReference type="PANTHER" id="PTHR43774">
    <property type="entry name" value="PEPTIDE METHIONINE SULFOXIDE REDUCTASE"/>
    <property type="match status" value="1"/>
</dbReference>
<proteinExistence type="predicted"/>
<dbReference type="InterPro" id="IPR002569">
    <property type="entry name" value="Met_Sox_Rdtase_MsrA_dom"/>
</dbReference>
<dbReference type="EMBL" id="JAOPKA010000018">
    <property type="protein sequence ID" value="MCU4743752.1"/>
    <property type="molecule type" value="Genomic_DNA"/>
</dbReference>
<protein>
    <recommendedName>
        <fullName evidence="1">peptide-methionine (S)-S-oxide reductase</fullName>
        <ecNumber evidence="1">1.8.4.11</ecNumber>
    </recommendedName>
</protein>
<name>A0AAP3E461_9EURY</name>
<dbReference type="Pfam" id="PF01625">
    <property type="entry name" value="PMSR"/>
    <property type="match status" value="1"/>
</dbReference>
<dbReference type="EC" id="1.8.4.11" evidence="1"/>
<organism evidence="5 6">
    <name type="scientific">Natronoglomus mannanivorans</name>
    <dbReference type="NCBI Taxonomy" id="2979990"/>
    <lineage>
        <taxon>Archaea</taxon>
        <taxon>Methanobacteriati</taxon>
        <taxon>Methanobacteriota</taxon>
        <taxon>Stenosarchaea group</taxon>
        <taxon>Halobacteria</taxon>
        <taxon>Halobacteriales</taxon>
        <taxon>Natrialbaceae</taxon>
        <taxon>Natronoglomus</taxon>
    </lineage>
</organism>
<sequence>MGRTDRTPAEPALRNSDAPFPSSESASTSPDETRTATFGMGCFWGPDARFGALEGVVRTRVGYAGGTEPEPSYYALGDHTEVVQVEYDPDELSYDDLLDVFWANHRWASSAPKRQYRSVVLAHDDEQFETVRRRRGALEERTGQSAATEIESLADDGFTLAEDYHQKYELRSTPVVGDELEALYGDTFVDSTVVARLNGFVAGHGATDRRETLLAELDLEPTVISELRRGF</sequence>
<dbReference type="GO" id="GO:0008113">
    <property type="term" value="F:peptide-methionine (S)-S-oxide reductase activity"/>
    <property type="evidence" value="ECO:0007669"/>
    <property type="project" value="UniProtKB-EC"/>
</dbReference>
<reference evidence="5" key="1">
    <citation type="submission" date="2022-09" db="EMBL/GenBank/DDBJ databases">
        <title>Enrichment on poylsaccharides allowed isolation of novel metabolic and taxonomic groups of Haloarchaea.</title>
        <authorList>
            <person name="Sorokin D.Y."/>
            <person name="Elcheninov A.G."/>
            <person name="Khizhniak T.V."/>
            <person name="Kolganova T.V."/>
            <person name="Kublanov I.V."/>
        </authorList>
    </citation>
    <scope>NUCLEOTIDE SEQUENCE</scope>
    <source>
        <strain evidence="5">AArc-xg1-1</strain>
    </source>
</reference>
<dbReference type="Gene3D" id="3.30.1060.10">
    <property type="entry name" value="Peptide methionine sulphoxide reductase MsrA"/>
    <property type="match status" value="1"/>
</dbReference>
<evidence type="ECO:0000313" key="5">
    <source>
        <dbReference type="EMBL" id="MCU4743752.1"/>
    </source>
</evidence>
<evidence type="ECO:0000259" key="4">
    <source>
        <dbReference type="Pfam" id="PF01625"/>
    </source>
</evidence>
<evidence type="ECO:0000256" key="2">
    <source>
        <dbReference type="ARBA" id="ARBA00023002"/>
    </source>
</evidence>
<evidence type="ECO:0000256" key="3">
    <source>
        <dbReference type="SAM" id="MobiDB-lite"/>
    </source>
</evidence>
<dbReference type="SUPFAM" id="SSF55068">
    <property type="entry name" value="Peptide methionine sulfoxide reductase"/>
    <property type="match status" value="1"/>
</dbReference>
<dbReference type="PANTHER" id="PTHR43774:SF1">
    <property type="entry name" value="PEPTIDE METHIONINE SULFOXIDE REDUCTASE MSRA 2"/>
    <property type="match status" value="1"/>
</dbReference>
<dbReference type="AlphaFoldDB" id="A0AAP3E461"/>
<accession>A0AAP3E461</accession>
<gene>
    <name evidence="5" type="ORF">OB960_20410</name>
</gene>
<comment type="caution">
    <text evidence="5">The sequence shown here is derived from an EMBL/GenBank/DDBJ whole genome shotgun (WGS) entry which is preliminary data.</text>
</comment>
<keyword evidence="2" id="KW-0560">Oxidoreductase</keyword>
<feature type="region of interest" description="Disordered" evidence="3">
    <location>
        <begin position="1"/>
        <end position="34"/>
    </location>
</feature>
<dbReference type="InterPro" id="IPR036509">
    <property type="entry name" value="Met_Sox_Rdtase_MsrA_sf"/>
</dbReference>
<dbReference type="Proteomes" id="UP001321018">
    <property type="component" value="Unassembled WGS sequence"/>
</dbReference>
<feature type="domain" description="Peptide methionine sulphoxide reductase MsrA" evidence="4">
    <location>
        <begin position="35"/>
        <end position="170"/>
    </location>
</feature>
<evidence type="ECO:0000313" key="6">
    <source>
        <dbReference type="Proteomes" id="UP001321018"/>
    </source>
</evidence>
<evidence type="ECO:0000256" key="1">
    <source>
        <dbReference type="ARBA" id="ARBA00012502"/>
    </source>
</evidence>
<dbReference type="RefSeq" id="WP_338005567.1">
    <property type="nucleotide sequence ID" value="NZ_JAOPKA010000018.1"/>
</dbReference>